<comment type="caution">
    <text evidence="2">The sequence shown here is derived from an EMBL/GenBank/DDBJ whole genome shotgun (WGS) entry which is preliminary data.</text>
</comment>
<feature type="compositionally biased region" description="Polar residues" evidence="1">
    <location>
        <begin position="82"/>
        <end position="95"/>
    </location>
</feature>
<feature type="compositionally biased region" description="Polar residues" evidence="1">
    <location>
        <begin position="46"/>
        <end position="56"/>
    </location>
</feature>
<proteinExistence type="predicted"/>
<accession>A0AAV9ZCH3</accession>
<reference evidence="2 3" key="1">
    <citation type="journal article" date="2024" name="J Genomics">
        <title>Draft genome sequencing and assembly of Favolaschia claudopus CIRM-BRFM 2984 isolated from oak limbs.</title>
        <authorList>
            <person name="Navarro D."/>
            <person name="Drula E."/>
            <person name="Chaduli D."/>
            <person name="Cazenave R."/>
            <person name="Ahrendt S."/>
            <person name="Wang J."/>
            <person name="Lipzen A."/>
            <person name="Daum C."/>
            <person name="Barry K."/>
            <person name="Grigoriev I.V."/>
            <person name="Favel A."/>
            <person name="Rosso M.N."/>
            <person name="Martin F."/>
        </authorList>
    </citation>
    <scope>NUCLEOTIDE SEQUENCE [LARGE SCALE GENOMIC DNA]</scope>
    <source>
        <strain evidence="2 3">CIRM-BRFM 2984</strain>
    </source>
</reference>
<organism evidence="2 3">
    <name type="scientific">Favolaschia claudopus</name>
    <dbReference type="NCBI Taxonomy" id="2862362"/>
    <lineage>
        <taxon>Eukaryota</taxon>
        <taxon>Fungi</taxon>
        <taxon>Dikarya</taxon>
        <taxon>Basidiomycota</taxon>
        <taxon>Agaricomycotina</taxon>
        <taxon>Agaricomycetes</taxon>
        <taxon>Agaricomycetidae</taxon>
        <taxon>Agaricales</taxon>
        <taxon>Marasmiineae</taxon>
        <taxon>Mycenaceae</taxon>
        <taxon>Favolaschia</taxon>
    </lineage>
</organism>
<name>A0AAV9ZCH3_9AGAR</name>
<evidence type="ECO:0000256" key="1">
    <source>
        <dbReference type="SAM" id="MobiDB-lite"/>
    </source>
</evidence>
<feature type="region of interest" description="Disordered" evidence="1">
    <location>
        <begin position="1"/>
        <end position="100"/>
    </location>
</feature>
<dbReference type="AlphaFoldDB" id="A0AAV9ZCH3"/>
<protein>
    <submittedName>
        <fullName evidence="2">Uncharacterized protein</fullName>
    </submittedName>
</protein>
<evidence type="ECO:0000313" key="3">
    <source>
        <dbReference type="Proteomes" id="UP001362999"/>
    </source>
</evidence>
<gene>
    <name evidence="2" type="ORF">R3P38DRAFT_3236572</name>
</gene>
<dbReference type="EMBL" id="JAWWNJ010000164">
    <property type="protein sequence ID" value="KAK6977896.1"/>
    <property type="molecule type" value="Genomic_DNA"/>
</dbReference>
<dbReference type="Proteomes" id="UP001362999">
    <property type="component" value="Unassembled WGS sequence"/>
</dbReference>
<sequence>MSRQPSVETLDEPRELRPSNPLPLTDCIMRPVQDDVDDPSPRPSGRMSNEIDTSATPPYIAQPSATVLGKRRQRDVDERNDSAISPSLTQPSATALSKRRQRDEDVVLCSTCGVEVRDNNHICRSFRSSFDTPSVLPSSLFDNVHRSLSNVQCSSYNVHGSLPDVTPSVVAAPLVVNSITEAERSRGILPLMVTDAPLSVAGEGTTFMTTFC</sequence>
<keyword evidence="3" id="KW-1185">Reference proteome</keyword>
<evidence type="ECO:0000313" key="2">
    <source>
        <dbReference type="EMBL" id="KAK6977896.1"/>
    </source>
</evidence>